<dbReference type="Gene3D" id="3.30.70.1230">
    <property type="entry name" value="Nucleotide cyclase"/>
    <property type="match status" value="1"/>
</dbReference>
<keyword evidence="2" id="KW-0812">Transmembrane</keyword>
<dbReference type="GO" id="GO:0004016">
    <property type="term" value="F:adenylate cyclase activity"/>
    <property type="evidence" value="ECO:0007669"/>
    <property type="project" value="TreeGrafter"/>
</dbReference>
<dbReference type="GO" id="GO:0001653">
    <property type="term" value="F:peptide receptor activity"/>
    <property type="evidence" value="ECO:0007669"/>
    <property type="project" value="TreeGrafter"/>
</dbReference>
<evidence type="ECO:0000256" key="5">
    <source>
        <dbReference type="ARBA" id="ARBA00023136"/>
    </source>
</evidence>
<comment type="subcellular location">
    <subcellularLocation>
        <location evidence="1">Membrane</location>
    </subcellularLocation>
</comment>
<evidence type="ECO:0000256" key="7">
    <source>
        <dbReference type="SAM" id="MobiDB-lite"/>
    </source>
</evidence>
<proteinExistence type="predicted"/>
<dbReference type="GO" id="GO:0000166">
    <property type="term" value="F:nucleotide binding"/>
    <property type="evidence" value="ECO:0007669"/>
    <property type="project" value="UniProtKB-KW"/>
</dbReference>
<evidence type="ECO:0000256" key="2">
    <source>
        <dbReference type="ARBA" id="ARBA00022692"/>
    </source>
</evidence>
<dbReference type="InterPro" id="IPR029787">
    <property type="entry name" value="Nucleotide_cyclase"/>
</dbReference>
<dbReference type="Pfam" id="PF00211">
    <property type="entry name" value="Guanylate_cyc"/>
    <property type="match status" value="1"/>
</dbReference>
<feature type="compositionally biased region" description="Basic and acidic residues" evidence="7">
    <location>
        <begin position="205"/>
        <end position="218"/>
    </location>
</feature>
<sequence>MHRPPTEMTNKSPPQRGGFKRTSTNDEAMLLLRDRQQASIDLNQLLQKALADTRVVDKYQTFRVRYLLALGKLRPVEYEEPEDMDETETAEYLRQLRIEEKEKKDRCSKLQSAWLLYDTLASDKPSAYSTEDRQIEEEMDEFEEEIAEEWQDFAEEVLARAEFEGNQHEPDIADWNFELKEIRKDLKLIQRRKDERAEIRENELSRVRDMLRRRRGEDTSENGCDASLSNEDECSKRTEKTSKTSKTSKSSKSKREHRVDKGEDRPNMSEHVDDENGEDKMDQTAHSVSTKKKRKDKKSSKKSGKKDKHKKKHSDMDSQDRLLEEVFPAHIAQALREGKKPEPESHECVTIFFSDILGFTKISSELSPLKVSDMLDRLYQKFDALSHEHDVYKVETIGDSWMGVTNLVKDQPDHVQRVAHFALDALRAAQDTWIDEDDRSLGRLNLRVGFHSGPVVANVVGSRNPRYCLFGDTVNTSSRMESHSLPGRIHCSATSASMLKKNVGELFLTTRGFIQIKGKGVMETYFVSDKFTPLGLDPGVQSMLASPQRISKVFGKDSSGSNAHRPVRRLSFDQPELELLLLTDDEEDIDKPLRPKRKPTKQTN</sequence>
<evidence type="ECO:0000256" key="6">
    <source>
        <dbReference type="ARBA" id="ARBA00023239"/>
    </source>
</evidence>
<feature type="compositionally biased region" description="Basic and acidic residues" evidence="7">
    <location>
        <begin position="257"/>
        <end position="271"/>
    </location>
</feature>
<dbReference type="InterPro" id="IPR001054">
    <property type="entry name" value="A/G_cyclase"/>
</dbReference>
<feature type="region of interest" description="Disordered" evidence="7">
    <location>
        <begin position="205"/>
        <end position="320"/>
    </location>
</feature>
<evidence type="ECO:0000256" key="4">
    <source>
        <dbReference type="ARBA" id="ARBA00022989"/>
    </source>
</evidence>
<dbReference type="GO" id="GO:0005886">
    <property type="term" value="C:plasma membrane"/>
    <property type="evidence" value="ECO:0007669"/>
    <property type="project" value="TreeGrafter"/>
</dbReference>
<dbReference type="PANTHER" id="PTHR11920:SF335">
    <property type="entry name" value="GUANYLATE CYCLASE"/>
    <property type="match status" value="1"/>
</dbReference>
<gene>
    <name evidence="9" type="ORF">ACOF00016_LOCUS13966</name>
</gene>
<dbReference type="GO" id="GO:0035556">
    <property type="term" value="P:intracellular signal transduction"/>
    <property type="evidence" value="ECO:0007669"/>
    <property type="project" value="InterPro"/>
</dbReference>
<keyword evidence="6" id="KW-0456">Lyase</keyword>
<keyword evidence="5" id="KW-0472">Membrane</keyword>
<dbReference type="SUPFAM" id="SSF55073">
    <property type="entry name" value="Nucleotide cyclase"/>
    <property type="match status" value="1"/>
</dbReference>
<evidence type="ECO:0000259" key="8">
    <source>
        <dbReference type="PROSITE" id="PS50125"/>
    </source>
</evidence>
<accession>A0A7S3LAB4</accession>
<evidence type="ECO:0000256" key="3">
    <source>
        <dbReference type="ARBA" id="ARBA00022741"/>
    </source>
</evidence>
<dbReference type="EMBL" id="HBIM01018180">
    <property type="protein sequence ID" value="CAE0416973.1"/>
    <property type="molecule type" value="Transcribed_RNA"/>
</dbReference>
<dbReference type="GO" id="GO:0004383">
    <property type="term" value="F:guanylate cyclase activity"/>
    <property type="evidence" value="ECO:0007669"/>
    <property type="project" value="TreeGrafter"/>
</dbReference>
<organism evidence="9">
    <name type="scientific">Amphora coffeiformis</name>
    <dbReference type="NCBI Taxonomy" id="265554"/>
    <lineage>
        <taxon>Eukaryota</taxon>
        <taxon>Sar</taxon>
        <taxon>Stramenopiles</taxon>
        <taxon>Ochrophyta</taxon>
        <taxon>Bacillariophyta</taxon>
        <taxon>Bacillariophyceae</taxon>
        <taxon>Bacillariophycidae</taxon>
        <taxon>Thalassiophysales</taxon>
        <taxon>Catenulaceae</taxon>
        <taxon>Amphora</taxon>
    </lineage>
</organism>
<feature type="domain" description="Guanylate cyclase" evidence="8">
    <location>
        <begin position="350"/>
        <end position="481"/>
    </location>
</feature>
<dbReference type="AlphaFoldDB" id="A0A7S3LAB4"/>
<evidence type="ECO:0000313" key="9">
    <source>
        <dbReference type="EMBL" id="CAE0416973.1"/>
    </source>
</evidence>
<dbReference type="FunFam" id="3.30.70.1230:FF:000030">
    <property type="entry name" value="Si:ch211-215j19.12"/>
    <property type="match status" value="1"/>
</dbReference>
<dbReference type="SMART" id="SM00044">
    <property type="entry name" value="CYCc"/>
    <property type="match status" value="1"/>
</dbReference>
<dbReference type="InterPro" id="IPR050401">
    <property type="entry name" value="Cyclic_nucleotide_synthase"/>
</dbReference>
<feature type="compositionally biased region" description="Basic and acidic residues" evidence="7">
    <location>
        <begin position="233"/>
        <end position="242"/>
    </location>
</feature>
<evidence type="ECO:0000256" key="1">
    <source>
        <dbReference type="ARBA" id="ARBA00004370"/>
    </source>
</evidence>
<name>A0A7S3LAB4_9STRA</name>
<dbReference type="CDD" id="cd07302">
    <property type="entry name" value="CHD"/>
    <property type="match status" value="1"/>
</dbReference>
<protein>
    <recommendedName>
        <fullName evidence="8">Guanylate cyclase domain-containing protein</fullName>
    </recommendedName>
</protein>
<feature type="compositionally biased region" description="Basic residues" evidence="7">
    <location>
        <begin position="289"/>
        <end position="313"/>
    </location>
</feature>
<keyword evidence="3" id="KW-0547">Nucleotide-binding</keyword>
<dbReference type="PANTHER" id="PTHR11920">
    <property type="entry name" value="GUANYLYL CYCLASE"/>
    <property type="match status" value="1"/>
</dbReference>
<dbReference type="GO" id="GO:0007168">
    <property type="term" value="P:receptor guanylyl cyclase signaling pathway"/>
    <property type="evidence" value="ECO:0007669"/>
    <property type="project" value="TreeGrafter"/>
</dbReference>
<feature type="region of interest" description="Disordered" evidence="7">
    <location>
        <begin position="1"/>
        <end position="25"/>
    </location>
</feature>
<keyword evidence="4" id="KW-1133">Transmembrane helix</keyword>
<dbReference type="PROSITE" id="PS50125">
    <property type="entry name" value="GUANYLATE_CYCLASE_2"/>
    <property type="match status" value="1"/>
</dbReference>
<reference evidence="9" key="1">
    <citation type="submission" date="2021-01" db="EMBL/GenBank/DDBJ databases">
        <authorList>
            <person name="Corre E."/>
            <person name="Pelletier E."/>
            <person name="Niang G."/>
            <person name="Scheremetjew M."/>
            <person name="Finn R."/>
            <person name="Kale V."/>
            <person name="Holt S."/>
            <person name="Cochrane G."/>
            <person name="Meng A."/>
            <person name="Brown T."/>
            <person name="Cohen L."/>
        </authorList>
    </citation>
    <scope>NUCLEOTIDE SEQUENCE</scope>
    <source>
        <strain evidence="9">CCMP127</strain>
    </source>
</reference>